<evidence type="ECO:0000259" key="4">
    <source>
        <dbReference type="Pfam" id="PF23743"/>
    </source>
</evidence>
<feature type="domain" description="BBS7 beta-propeller" evidence="4">
    <location>
        <begin position="19"/>
        <end position="319"/>
    </location>
</feature>
<dbReference type="InterPro" id="IPR036322">
    <property type="entry name" value="WD40_repeat_dom_sf"/>
</dbReference>
<dbReference type="Gene3D" id="2.130.10.10">
    <property type="entry name" value="YVTN repeat-like/Quinoprotein amine dehydrogenase"/>
    <property type="match status" value="1"/>
</dbReference>
<dbReference type="AlphaFoldDB" id="A0A2S2QLC0"/>
<reference evidence="5" key="1">
    <citation type="submission" date="2018-04" db="EMBL/GenBank/DDBJ databases">
        <title>Transcriptome assembly of Sipha flava.</title>
        <authorList>
            <person name="Scully E.D."/>
            <person name="Geib S.M."/>
            <person name="Palmer N.A."/>
            <person name="Koch K."/>
            <person name="Bradshaw J."/>
            <person name="Heng-Moss T."/>
            <person name="Sarath G."/>
        </authorList>
    </citation>
    <scope>NUCLEOTIDE SEQUENCE</scope>
</reference>
<evidence type="ECO:0000313" key="6">
    <source>
        <dbReference type="Proteomes" id="UP000694846"/>
    </source>
</evidence>
<keyword evidence="6" id="KW-1185">Reference proteome</keyword>
<evidence type="ECO:0000259" key="3">
    <source>
        <dbReference type="Pfam" id="PF23361"/>
    </source>
</evidence>
<feature type="domain" description="BBS7 GAE" evidence="2">
    <location>
        <begin position="380"/>
        <end position="489"/>
    </location>
</feature>
<dbReference type="GO" id="GO:0036064">
    <property type="term" value="C:ciliary basal body"/>
    <property type="evidence" value="ECO:0007669"/>
    <property type="project" value="TreeGrafter"/>
</dbReference>
<evidence type="ECO:0000313" key="5">
    <source>
        <dbReference type="EMBL" id="MBY78463.1"/>
    </source>
</evidence>
<feature type="domain" description="BBS7 helical hairpin" evidence="1">
    <location>
        <begin position="602"/>
        <end position="718"/>
    </location>
</feature>
<accession>A0A2S2QLC0</accession>
<dbReference type="GO" id="GO:0005930">
    <property type="term" value="C:axoneme"/>
    <property type="evidence" value="ECO:0007669"/>
    <property type="project" value="TreeGrafter"/>
</dbReference>
<dbReference type="InterPro" id="IPR056333">
    <property type="entry name" value="BBS7_pf_dom"/>
</dbReference>
<dbReference type="RefSeq" id="XP_025422129.1">
    <property type="nucleotide sequence ID" value="XM_025566344.1"/>
</dbReference>
<evidence type="ECO:0000313" key="7">
    <source>
        <dbReference type="RefSeq" id="XP_025422129.1"/>
    </source>
</evidence>
<dbReference type="SUPFAM" id="SSF50978">
    <property type="entry name" value="WD40 repeat-like"/>
    <property type="match status" value="1"/>
</dbReference>
<protein>
    <submittedName>
        <fullName evidence="5 7 8">Bardet-Biedl syndrome 7 protein</fullName>
    </submittedName>
</protein>
<dbReference type="InterPro" id="IPR056332">
    <property type="entry name" value="Beta-prop_BBS7"/>
</dbReference>
<dbReference type="GO" id="GO:0043005">
    <property type="term" value="C:neuron projection"/>
    <property type="evidence" value="ECO:0007669"/>
    <property type="project" value="TreeGrafter"/>
</dbReference>
<organism evidence="5">
    <name type="scientific">Sipha flava</name>
    <name type="common">yellow sugarcane aphid</name>
    <dbReference type="NCBI Taxonomy" id="143950"/>
    <lineage>
        <taxon>Eukaryota</taxon>
        <taxon>Metazoa</taxon>
        <taxon>Ecdysozoa</taxon>
        <taxon>Arthropoda</taxon>
        <taxon>Hexapoda</taxon>
        <taxon>Insecta</taxon>
        <taxon>Pterygota</taxon>
        <taxon>Neoptera</taxon>
        <taxon>Paraneoptera</taxon>
        <taxon>Hemiptera</taxon>
        <taxon>Sternorrhyncha</taxon>
        <taxon>Aphidomorpha</taxon>
        <taxon>Aphidoidea</taxon>
        <taxon>Aphididae</taxon>
        <taxon>Sipha</taxon>
    </lineage>
</organism>
<dbReference type="Pfam" id="PF23349">
    <property type="entry name" value="BBS7_hp"/>
    <property type="match status" value="1"/>
</dbReference>
<dbReference type="Pfam" id="PF23361">
    <property type="entry name" value="BBS7_pf"/>
    <property type="match status" value="1"/>
</dbReference>
<feature type="domain" description="BBS7 platform" evidence="3">
    <location>
        <begin position="497"/>
        <end position="599"/>
    </location>
</feature>
<dbReference type="Pfam" id="PF23360">
    <property type="entry name" value="BBS7_GAE"/>
    <property type="match status" value="1"/>
</dbReference>
<dbReference type="InterPro" id="IPR056334">
    <property type="entry name" value="BBS7_GAE_dom"/>
</dbReference>
<dbReference type="GO" id="GO:0016020">
    <property type="term" value="C:membrane"/>
    <property type="evidence" value="ECO:0007669"/>
    <property type="project" value="TreeGrafter"/>
</dbReference>
<dbReference type="GO" id="GO:0034464">
    <property type="term" value="C:BBSome"/>
    <property type="evidence" value="ECO:0007669"/>
    <property type="project" value="TreeGrafter"/>
</dbReference>
<name>A0A2S2QLC0_9HEMI</name>
<proteinExistence type="predicted"/>
<evidence type="ECO:0000259" key="2">
    <source>
        <dbReference type="Pfam" id="PF23360"/>
    </source>
</evidence>
<dbReference type="PANTHER" id="PTHR16074:SF4">
    <property type="entry name" value="BARDET-BIEDL SYNDROME 7 PROTEIN"/>
    <property type="match status" value="1"/>
</dbReference>
<gene>
    <name evidence="5" type="primary">BBS7</name>
    <name evidence="7 8" type="synonym">LOC112691908</name>
    <name evidence="5" type="ORF">g.20097</name>
</gene>
<reference evidence="7 8" key="2">
    <citation type="submission" date="2025-04" db="UniProtKB">
        <authorList>
            <consortium name="RefSeq"/>
        </authorList>
    </citation>
    <scope>IDENTIFICATION</scope>
    <source>
        <tissue evidence="7 8">Whole body</tissue>
    </source>
</reference>
<evidence type="ECO:0000259" key="1">
    <source>
        <dbReference type="Pfam" id="PF23349"/>
    </source>
</evidence>
<evidence type="ECO:0000313" key="8">
    <source>
        <dbReference type="RefSeq" id="XP_025422130.1"/>
    </source>
</evidence>
<dbReference type="EMBL" id="GGMS01009260">
    <property type="protein sequence ID" value="MBY78463.1"/>
    <property type="molecule type" value="Transcribed_RNA"/>
</dbReference>
<dbReference type="GO" id="GO:0008104">
    <property type="term" value="P:intracellular protein localization"/>
    <property type="evidence" value="ECO:0007669"/>
    <property type="project" value="TreeGrafter"/>
</dbReference>
<dbReference type="Pfam" id="PF23743">
    <property type="entry name" value="Beta-prop_BBS7"/>
    <property type="match status" value="1"/>
</dbReference>
<dbReference type="Proteomes" id="UP000694846">
    <property type="component" value="Unplaced"/>
</dbReference>
<dbReference type="InterPro" id="IPR015943">
    <property type="entry name" value="WD40/YVTN_repeat-like_dom_sf"/>
</dbReference>
<dbReference type="InterPro" id="IPR056335">
    <property type="entry name" value="BBS7_hairpin"/>
</dbReference>
<dbReference type="RefSeq" id="XP_025422130.1">
    <property type="nucleotide sequence ID" value="XM_025566345.1"/>
</dbReference>
<sequence>MELYRVDYTLLGMVSPNCMKVLPISQNDETEKKTQKIIVGDQEGIVQMFQIRKGKINMLFKTLPLEKITEVCLGGALGTVQDKIFLSMGSSVRGYTKKGRLFLSFDTGLSEPIKCMYVTGNELLVSGRHIFNHFNDCKDSNTYLCPELINSIISLDIVKMQGVMPILACADLCIRILEGSTVKETFYLPSEPICLHLMKNNGGSYGNEVLVGLKNGHIVLLKIEKNASTICLWELKTPSKKGIITCIDCYEFSGEDHLLVGRQSGSVEIYSLDSHSVPIEKFKHSCSESITSIQGGAVRNYGIPEIVVTTFTGWLFGLTFADQNIDKEIILDSSNIILNDEKQKILDIRTEVSDLERLVAIQRNRYLEFTQKSSRPSVLPYLAIKNSMFLDTDNLIYHLIIELEATIDNILLQCNCSINFIDIENNNSAVVSKSKCKEEDDNKLLITYRCQLNTTKLELKMWSHEGDHGVLTAYITPLLQPKSCQVCNFSIKPLLYHQRTNKYVTCQPQSFLTLSGGFSLSEAHLWLSNCLPGIPEKPTAQENIEYSFKSIIVDTIILCAYSRGSINIKTDNITAISILKDNISKDATRKNIKLDMSYEVSENSLILMIEAIVSKLKLDIINDKKLKLIDAIKQLSVNSSTAGESLTKEYLTLISNENELKLDVSQRPFRMQRLQAIMLALFDDWHKLKGLNMKPNSREDLQEALQTSNALDSLISMFEL</sequence>
<dbReference type="OrthoDB" id="414590at2759"/>
<dbReference type="PANTHER" id="PTHR16074">
    <property type="entry name" value="BARDET-BIEDL SYNDROME 7 PROTEIN"/>
    <property type="match status" value="1"/>
</dbReference>
<dbReference type="GO" id="GO:0060271">
    <property type="term" value="P:cilium assembly"/>
    <property type="evidence" value="ECO:0007669"/>
    <property type="project" value="TreeGrafter"/>
</dbReference>